<protein>
    <submittedName>
        <fullName evidence="1">Uncharacterized protein</fullName>
    </submittedName>
</protein>
<reference evidence="1 2" key="1">
    <citation type="submission" date="2020-04" db="EMBL/GenBank/DDBJ databases">
        <authorList>
            <person name="Wallbank WR R."/>
            <person name="Pardo Diaz C."/>
            <person name="Kozak K."/>
            <person name="Martin S."/>
            <person name="Jiggins C."/>
            <person name="Moest M."/>
            <person name="Warren A I."/>
            <person name="Byers J.R.P. K."/>
            <person name="Montejo-Kovacevich G."/>
            <person name="Yen C E."/>
        </authorList>
    </citation>
    <scope>NUCLEOTIDE SEQUENCE [LARGE SCALE GENOMIC DNA]</scope>
</reference>
<dbReference type="Proteomes" id="UP000494256">
    <property type="component" value="Unassembled WGS sequence"/>
</dbReference>
<evidence type="ECO:0000313" key="1">
    <source>
        <dbReference type="EMBL" id="CAB3248986.1"/>
    </source>
</evidence>
<dbReference type="AlphaFoldDB" id="A0A8S1AVE3"/>
<sequence>MSLYPIKNLEPGPARRDSVFGNTTATYSTEHNDIIDGGTRVAGGAADFAGRMRGFDGQGRGRAILPRTAASLGWLFSRALFLVTTFEGQMRSKRRECSCVRDYKAV</sequence>
<proteinExistence type="predicted"/>
<comment type="caution">
    <text evidence="1">The sequence shown here is derived from an EMBL/GenBank/DDBJ whole genome shotgun (WGS) entry which is preliminary data.</text>
</comment>
<dbReference type="EMBL" id="CADEBD010000344">
    <property type="protein sequence ID" value="CAB3248986.1"/>
    <property type="molecule type" value="Genomic_DNA"/>
</dbReference>
<gene>
    <name evidence="1" type="ORF">APLA_LOCUS12621</name>
</gene>
<evidence type="ECO:0000313" key="2">
    <source>
        <dbReference type="Proteomes" id="UP000494256"/>
    </source>
</evidence>
<accession>A0A8S1AVE3</accession>
<name>A0A8S1AVE3_ARCPL</name>
<dbReference type="OrthoDB" id="21123at2759"/>
<organism evidence="1 2">
    <name type="scientific">Arctia plantaginis</name>
    <name type="common">Wood tiger moth</name>
    <name type="synonym">Phalaena plantaginis</name>
    <dbReference type="NCBI Taxonomy" id="874455"/>
    <lineage>
        <taxon>Eukaryota</taxon>
        <taxon>Metazoa</taxon>
        <taxon>Ecdysozoa</taxon>
        <taxon>Arthropoda</taxon>
        <taxon>Hexapoda</taxon>
        <taxon>Insecta</taxon>
        <taxon>Pterygota</taxon>
        <taxon>Neoptera</taxon>
        <taxon>Endopterygota</taxon>
        <taxon>Lepidoptera</taxon>
        <taxon>Glossata</taxon>
        <taxon>Ditrysia</taxon>
        <taxon>Noctuoidea</taxon>
        <taxon>Erebidae</taxon>
        <taxon>Arctiinae</taxon>
        <taxon>Arctia</taxon>
    </lineage>
</organism>